<protein>
    <recommendedName>
        <fullName evidence="1">RNA-directed DNA polymerase</fullName>
        <ecNumber evidence="1">2.7.7.49</ecNumber>
    </recommendedName>
</protein>
<evidence type="ECO:0000313" key="3">
    <source>
        <dbReference type="Proteomes" id="UP000046392"/>
    </source>
</evidence>
<feature type="domain" description="Reverse transcriptase" evidence="2">
    <location>
        <begin position="189"/>
        <end position="366"/>
    </location>
</feature>
<evidence type="ECO:0000313" key="4">
    <source>
        <dbReference type="WBParaSite" id="SPAL_0001665700.1"/>
    </source>
</evidence>
<keyword evidence="3" id="KW-1185">Reference proteome</keyword>
<dbReference type="Gene3D" id="3.10.10.10">
    <property type="entry name" value="HIV Type 1 Reverse Transcriptase, subunit A, domain 1"/>
    <property type="match status" value="1"/>
</dbReference>
<accession>A0A0N5CFM1</accession>
<dbReference type="Gene3D" id="3.30.70.270">
    <property type="match status" value="2"/>
</dbReference>
<dbReference type="WBParaSite" id="SPAL_0001665700.1">
    <property type="protein sequence ID" value="SPAL_0001665700.1"/>
    <property type="gene ID" value="SPAL_0001665700"/>
</dbReference>
<dbReference type="Proteomes" id="UP000046392">
    <property type="component" value="Unplaced"/>
</dbReference>
<dbReference type="Pfam" id="PF17919">
    <property type="entry name" value="RT_RNaseH_2"/>
    <property type="match status" value="1"/>
</dbReference>
<dbReference type="SUPFAM" id="SSF56672">
    <property type="entry name" value="DNA/RNA polymerases"/>
    <property type="match status" value="1"/>
</dbReference>
<proteinExistence type="predicted"/>
<evidence type="ECO:0000256" key="1">
    <source>
        <dbReference type="ARBA" id="ARBA00012493"/>
    </source>
</evidence>
<dbReference type="CDD" id="cd01647">
    <property type="entry name" value="RT_LTR"/>
    <property type="match status" value="1"/>
</dbReference>
<dbReference type="FunFam" id="3.30.70.270:FF:000020">
    <property type="entry name" value="Transposon Tf2-6 polyprotein-like Protein"/>
    <property type="match status" value="1"/>
</dbReference>
<dbReference type="STRING" id="174720.A0A0N5CFM1"/>
<dbReference type="Pfam" id="PF00078">
    <property type="entry name" value="RVT_1"/>
    <property type="match status" value="1"/>
</dbReference>
<dbReference type="EC" id="2.7.7.49" evidence="1"/>
<organism evidence="3 4">
    <name type="scientific">Strongyloides papillosus</name>
    <name type="common">Intestinal threadworm</name>
    <dbReference type="NCBI Taxonomy" id="174720"/>
    <lineage>
        <taxon>Eukaryota</taxon>
        <taxon>Metazoa</taxon>
        <taxon>Ecdysozoa</taxon>
        <taxon>Nematoda</taxon>
        <taxon>Chromadorea</taxon>
        <taxon>Rhabditida</taxon>
        <taxon>Tylenchina</taxon>
        <taxon>Panagrolaimomorpha</taxon>
        <taxon>Strongyloidoidea</taxon>
        <taxon>Strongyloididae</taxon>
        <taxon>Strongyloides</taxon>
    </lineage>
</organism>
<dbReference type="InterPro" id="IPR043128">
    <property type="entry name" value="Rev_trsase/Diguanyl_cyclase"/>
</dbReference>
<dbReference type="InterPro" id="IPR041577">
    <property type="entry name" value="RT_RNaseH_2"/>
</dbReference>
<name>A0A0N5CFM1_STREA</name>
<dbReference type="InterPro" id="IPR000477">
    <property type="entry name" value="RT_dom"/>
</dbReference>
<reference evidence="4" key="1">
    <citation type="submission" date="2017-02" db="UniProtKB">
        <authorList>
            <consortium name="WormBaseParasite"/>
        </authorList>
    </citation>
    <scope>IDENTIFICATION</scope>
</reference>
<dbReference type="PANTHER" id="PTHR33064:SF37">
    <property type="entry name" value="RIBONUCLEASE H"/>
    <property type="match status" value="1"/>
</dbReference>
<sequence>MSKQEERKRSLYVSNNVTIPPGACTIFHAKVVPNRNIESNVILDLHPYWKNFGHLLTFEQVEKVHDGIIPIVLINAGRNPVNLKKDTHIGHVHTIQEINENTLLVTSEEVIPDDADWEETLPPYPSQTDPIDYNSFIELIDLSESILTDEGKRKLPEIYLNIMLKTDKIPTRIKPSRMSIEKETEISKQSAGMIEPSRSPYLSRVVLVCKKDQKWRFVVDFRSINSLIEQQSHVIPRINKITKEAAGKNYYTSFDLKAGFHQIPLDENSRKIAVFITHEGIFQYKVMPTGLTGSPDKFQKIMDEVLFRLPNCYVYCDDILTCTTNENIHLSDIKAILKRIAKFNMKINVAKCQFGRLSAQYLGFVLGKHGIHPNTKKVKATNSKPIPRTQKEAKSFLGAASYFRRHIKNFSAIADGLYKLDKKFVWEDIHTNAFNKLKYALSNGATLSQPDNTKNYTIFTDASKQGFGAALVQKDKANAFAIRSLKPAENNYPII</sequence>
<dbReference type="InterPro" id="IPR043502">
    <property type="entry name" value="DNA/RNA_pol_sf"/>
</dbReference>
<dbReference type="PROSITE" id="PS50878">
    <property type="entry name" value="RT_POL"/>
    <property type="match status" value="1"/>
</dbReference>
<dbReference type="AlphaFoldDB" id="A0A0N5CFM1"/>
<dbReference type="GO" id="GO:0003964">
    <property type="term" value="F:RNA-directed DNA polymerase activity"/>
    <property type="evidence" value="ECO:0007669"/>
    <property type="project" value="UniProtKB-EC"/>
</dbReference>
<evidence type="ECO:0000259" key="2">
    <source>
        <dbReference type="PROSITE" id="PS50878"/>
    </source>
</evidence>
<dbReference type="InterPro" id="IPR051320">
    <property type="entry name" value="Viral_Replic_Matur_Polypro"/>
</dbReference>
<dbReference type="PANTHER" id="PTHR33064">
    <property type="entry name" value="POL PROTEIN"/>
    <property type="match status" value="1"/>
</dbReference>